<dbReference type="Proteomes" id="UP000199170">
    <property type="component" value="Unassembled WGS sequence"/>
</dbReference>
<evidence type="ECO:0000256" key="1">
    <source>
        <dbReference type="ARBA" id="ARBA00023239"/>
    </source>
</evidence>
<dbReference type="STRING" id="660517.SAMN04487946_104187"/>
<dbReference type="GO" id="GO:0016831">
    <property type="term" value="F:carboxy-lyase activity"/>
    <property type="evidence" value="ECO:0007669"/>
    <property type="project" value="InterPro"/>
</dbReference>
<organism evidence="3 4">
    <name type="scientific">Halobellus clavatus</name>
    <dbReference type="NCBI Taxonomy" id="660517"/>
    <lineage>
        <taxon>Archaea</taxon>
        <taxon>Methanobacteriati</taxon>
        <taxon>Methanobacteriota</taxon>
        <taxon>Stenosarchaea group</taxon>
        <taxon>Halobacteria</taxon>
        <taxon>Halobacteriales</taxon>
        <taxon>Haloferacaceae</taxon>
        <taxon>Halobellus</taxon>
    </lineage>
</organism>
<protein>
    <recommendedName>
        <fullName evidence="2">Amidohydrolase-related domain-containing protein</fullName>
    </recommendedName>
</protein>
<dbReference type="OrthoDB" id="189863at2157"/>
<dbReference type="SUPFAM" id="SSF51556">
    <property type="entry name" value="Metallo-dependent hydrolases"/>
    <property type="match status" value="1"/>
</dbReference>
<dbReference type="Gene3D" id="3.20.20.140">
    <property type="entry name" value="Metal-dependent hydrolases"/>
    <property type="match status" value="1"/>
</dbReference>
<dbReference type="GO" id="GO:0005737">
    <property type="term" value="C:cytoplasm"/>
    <property type="evidence" value="ECO:0007669"/>
    <property type="project" value="TreeGrafter"/>
</dbReference>
<dbReference type="InterPro" id="IPR032465">
    <property type="entry name" value="ACMSD"/>
</dbReference>
<dbReference type="AlphaFoldDB" id="A0A1H3FUG0"/>
<reference evidence="4" key="1">
    <citation type="submission" date="2016-10" db="EMBL/GenBank/DDBJ databases">
        <authorList>
            <person name="Varghese N."/>
            <person name="Submissions S."/>
        </authorList>
    </citation>
    <scope>NUCLEOTIDE SEQUENCE [LARGE SCALE GENOMIC DNA]</scope>
    <source>
        <strain evidence="4">CGMCC 1.10118</strain>
    </source>
</reference>
<gene>
    <name evidence="3" type="ORF">SAMN04487946_104187</name>
</gene>
<dbReference type="InterPro" id="IPR032466">
    <property type="entry name" value="Metal_Hydrolase"/>
</dbReference>
<keyword evidence="4" id="KW-1185">Reference proteome</keyword>
<evidence type="ECO:0000313" key="3">
    <source>
        <dbReference type="EMBL" id="SDX94702.1"/>
    </source>
</evidence>
<sequence>MIDVESETVVDCDWHYQDSFKEVAEYMPEPWRTKYNDSFWEDSGVTQALSSFFPTSTGDRQNYGKVLREHSNYPDAPEDPERVTEGMDFLDVDISVQISHLILAMGGVTADDERVQAFTKGYIEYMLDQVLDPDAGIYGLAPMPYGDVEASLDILERVEDEEAYVGACFVTAGASPPLGNRKYDPIYERCEQLDFPVVYHTGGSGLDEYVRAGYQEMIETHTLGFLESNMSQIVSVACQGVPEKYPDLDIVFMESGVTYIPGLVSRLDEEYLKRPEEAPLLETRPSEYITDFYFGTQPLEVSARPDLLELCFDMIGTDRLLYASDYPHWDFDSPSIINELSMLEDADRRAILGGNAIEVFGV</sequence>
<dbReference type="GO" id="GO:0019748">
    <property type="term" value="P:secondary metabolic process"/>
    <property type="evidence" value="ECO:0007669"/>
    <property type="project" value="TreeGrafter"/>
</dbReference>
<dbReference type="RefSeq" id="WP_089766756.1">
    <property type="nucleotide sequence ID" value="NZ_FNPB01000004.1"/>
</dbReference>
<evidence type="ECO:0000259" key="2">
    <source>
        <dbReference type="Pfam" id="PF04909"/>
    </source>
</evidence>
<name>A0A1H3FUG0_9EURY</name>
<dbReference type="EMBL" id="FNPB01000004">
    <property type="protein sequence ID" value="SDX94702.1"/>
    <property type="molecule type" value="Genomic_DNA"/>
</dbReference>
<dbReference type="PANTHER" id="PTHR21240:SF28">
    <property type="entry name" value="ISO-OROTATE DECARBOXYLASE (EUROFUNG)"/>
    <property type="match status" value="1"/>
</dbReference>
<feature type="domain" description="Amidohydrolase-related" evidence="2">
    <location>
        <begin position="90"/>
        <end position="361"/>
    </location>
</feature>
<accession>A0A1H3FUG0</accession>
<dbReference type="GO" id="GO:0016787">
    <property type="term" value="F:hydrolase activity"/>
    <property type="evidence" value="ECO:0007669"/>
    <property type="project" value="InterPro"/>
</dbReference>
<dbReference type="InterPro" id="IPR006680">
    <property type="entry name" value="Amidohydro-rel"/>
</dbReference>
<proteinExistence type="predicted"/>
<keyword evidence="1" id="KW-0456">Lyase</keyword>
<evidence type="ECO:0000313" key="4">
    <source>
        <dbReference type="Proteomes" id="UP000199170"/>
    </source>
</evidence>
<dbReference type="Pfam" id="PF04909">
    <property type="entry name" value="Amidohydro_2"/>
    <property type="match status" value="1"/>
</dbReference>
<dbReference type="PANTHER" id="PTHR21240">
    <property type="entry name" value="2-AMINO-3-CARBOXYLMUCONATE-6-SEMIALDEHYDE DECARBOXYLASE"/>
    <property type="match status" value="1"/>
</dbReference>